<evidence type="ECO:0000313" key="7">
    <source>
        <dbReference type="EMBL" id="AAU38686.1"/>
    </source>
</evidence>
<dbReference type="InterPro" id="IPR058205">
    <property type="entry name" value="D-LDH-like"/>
</dbReference>
<proteinExistence type="inferred from homology"/>
<dbReference type="PROSITE" id="PS00671">
    <property type="entry name" value="D_2_HYDROXYACID_DH_3"/>
    <property type="match status" value="1"/>
</dbReference>
<dbReference type="Gene3D" id="3.40.50.720">
    <property type="entry name" value="NAD(P)-binding Rossmann-like Domain"/>
    <property type="match status" value="2"/>
</dbReference>
<organism evidence="7 8">
    <name type="scientific">Mannheimia succiniciproducens (strain KCTC 0769BP / MBEL55E)</name>
    <dbReference type="NCBI Taxonomy" id="221988"/>
    <lineage>
        <taxon>Bacteria</taxon>
        <taxon>Pseudomonadati</taxon>
        <taxon>Pseudomonadota</taxon>
        <taxon>Gammaproteobacteria</taxon>
        <taxon>Pasteurellales</taxon>
        <taxon>Pasteurellaceae</taxon>
        <taxon>Basfia</taxon>
    </lineage>
</organism>
<protein>
    <submittedName>
        <fullName evidence="7">LdhA protein</fullName>
    </submittedName>
</protein>
<dbReference type="PROSITE" id="PS00065">
    <property type="entry name" value="D_2_HYDROXYACID_DH_1"/>
    <property type="match status" value="1"/>
</dbReference>
<dbReference type="InterPro" id="IPR006139">
    <property type="entry name" value="D-isomer_2_OHA_DH_cat_dom"/>
</dbReference>
<dbReference type="EMBL" id="AE016827">
    <property type="protein sequence ID" value="AAU38686.1"/>
    <property type="molecule type" value="Genomic_DNA"/>
</dbReference>
<dbReference type="PANTHER" id="PTHR43026">
    <property type="entry name" value="2-HYDROXYACID DEHYDROGENASE HOMOLOG 1-RELATED"/>
    <property type="match status" value="1"/>
</dbReference>
<dbReference type="AlphaFoldDB" id="Q65QS4"/>
<dbReference type="Pfam" id="PF02826">
    <property type="entry name" value="2-Hacid_dh_C"/>
    <property type="match status" value="1"/>
</dbReference>
<dbReference type="GO" id="GO:0051287">
    <property type="term" value="F:NAD binding"/>
    <property type="evidence" value="ECO:0007669"/>
    <property type="project" value="InterPro"/>
</dbReference>
<dbReference type="InterPro" id="IPR036291">
    <property type="entry name" value="NAD(P)-bd_dom_sf"/>
</dbReference>
<evidence type="ECO:0000313" key="8">
    <source>
        <dbReference type="Proteomes" id="UP000000607"/>
    </source>
</evidence>
<dbReference type="HOGENOM" id="CLU_019796_1_1_6"/>
<gene>
    <name evidence="7" type="primary">ldhA</name>
    <name evidence="7" type="ordered locus">MS2079</name>
</gene>
<evidence type="ECO:0000256" key="1">
    <source>
        <dbReference type="ARBA" id="ARBA00005854"/>
    </source>
</evidence>
<accession>Q65QS4</accession>
<feature type="domain" description="D-isomer specific 2-hydroxyacid dehydrogenase NAD-binding" evidence="6">
    <location>
        <begin position="122"/>
        <end position="309"/>
    </location>
</feature>
<dbReference type="CDD" id="cd12183">
    <property type="entry name" value="LDH_like_2"/>
    <property type="match status" value="1"/>
</dbReference>
<keyword evidence="3" id="KW-0520">NAD</keyword>
<evidence type="ECO:0000256" key="3">
    <source>
        <dbReference type="ARBA" id="ARBA00023027"/>
    </source>
</evidence>
<evidence type="ECO:0000256" key="2">
    <source>
        <dbReference type="ARBA" id="ARBA00023002"/>
    </source>
</evidence>
<feature type="domain" description="D-isomer specific 2-hydroxyacid dehydrogenase catalytic" evidence="5">
    <location>
        <begin position="17"/>
        <end position="340"/>
    </location>
</feature>
<evidence type="ECO:0000259" key="6">
    <source>
        <dbReference type="Pfam" id="PF02826"/>
    </source>
</evidence>
<dbReference type="KEGG" id="msu:MS2079"/>
<dbReference type="STRING" id="221988.MS2079"/>
<dbReference type="InterPro" id="IPR029752">
    <property type="entry name" value="D-isomer_DH_CS1"/>
</dbReference>
<dbReference type="InterPro" id="IPR029753">
    <property type="entry name" value="D-isomer_DH_CS"/>
</dbReference>
<keyword evidence="8" id="KW-1185">Reference proteome</keyword>
<sequence>MTKSVCLNKELTMKVAVYSTKNYDRKHLDLANKKFNFELHFFDFLLDEQTAKMAEGADAVCIFVNDDASRPVLTKLAQIGVKIIALRCAGFNNVDLEAAKELGLKVVRVPAYSPEAVAEHAIGLMLTLNRRIHKAYQRTRDANFSLEGLVGFNMFGKTAGVIGTGKIGLAAIRILKGFGMDVLAFDPFKNPTAEALGAKYVGLDELYAKSHVITLHCPATADNYHLLNEAAFNKMRDGVMIINTSRGVLIDSRAAIEALKRQKIGALGMDVYENERDLFFEDKSNDVITDDVFRRLSSCHNVLFTGHQAFLTEEALNNIADVTLSNIQAVSKNATCENSVEG</sequence>
<dbReference type="InterPro" id="IPR006140">
    <property type="entry name" value="D-isomer_DH_NAD-bd"/>
</dbReference>
<comment type="similarity">
    <text evidence="1 4">Belongs to the D-isomer specific 2-hydroxyacid dehydrogenase family.</text>
</comment>
<keyword evidence="2 4" id="KW-0560">Oxidoreductase</keyword>
<dbReference type="eggNOG" id="COG1052">
    <property type="taxonomic scope" value="Bacteria"/>
</dbReference>
<evidence type="ECO:0000256" key="4">
    <source>
        <dbReference type="RuleBase" id="RU003719"/>
    </source>
</evidence>
<dbReference type="SUPFAM" id="SSF51735">
    <property type="entry name" value="NAD(P)-binding Rossmann-fold domains"/>
    <property type="match status" value="1"/>
</dbReference>
<reference evidence="7 8" key="1">
    <citation type="journal article" date="2004" name="Nat. Biotechnol.">
        <title>The genome sequence of the capnophilic rumen bacterium Mannheimia succiniciproducens.</title>
        <authorList>
            <person name="Hong S.H."/>
            <person name="Kim J.S."/>
            <person name="Lee S.Y."/>
            <person name="In Y.H."/>
            <person name="Choi S.S."/>
            <person name="Rih J.-K."/>
            <person name="Kim C.H."/>
            <person name="Jeong H."/>
            <person name="Hur C.G."/>
            <person name="Kim J.J."/>
        </authorList>
    </citation>
    <scope>NUCLEOTIDE SEQUENCE [LARGE SCALE GENOMIC DNA]</scope>
    <source>
        <strain evidence="8">KCTC 0769BP / MBEL55E</strain>
    </source>
</reference>
<evidence type="ECO:0000259" key="5">
    <source>
        <dbReference type="Pfam" id="PF00389"/>
    </source>
</evidence>
<dbReference type="SUPFAM" id="SSF52283">
    <property type="entry name" value="Formate/glycerate dehydrogenase catalytic domain-like"/>
    <property type="match status" value="1"/>
</dbReference>
<name>Q65QS4_MANSM</name>
<dbReference type="PROSITE" id="PS00670">
    <property type="entry name" value="D_2_HYDROXYACID_DH_2"/>
    <property type="match status" value="1"/>
</dbReference>
<dbReference type="FunFam" id="3.40.50.720:FF:000050">
    <property type="entry name" value="D-lactate dehydrogenase"/>
    <property type="match status" value="1"/>
</dbReference>
<dbReference type="GO" id="GO:0008720">
    <property type="term" value="F:D-lactate dehydrogenase (NAD+) activity"/>
    <property type="evidence" value="ECO:0007669"/>
    <property type="project" value="TreeGrafter"/>
</dbReference>
<dbReference type="Pfam" id="PF00389">
    <property type="entry name" value="2-Hacid_dh"/>
    <property type="match status" value="1"/>
</dbReference>
<dbReference type="PANTHER" id="PTHR43026:SF1">
    <property type="entry name" value="2-HYDROXYACID DEHYDROGENASE HOMOLOG 1-RELATED"/>
    <property type="match status" value="1"/>
</dbReference>
<dbReference type="Proteomes" id="UP000000607">
    <property type="component" value="Chromosome"/>
</dbReference>